<evidence type="ECO:0000256" key="7">
    <source>
        <dbReference type="SAM" id="MobiDB-lite"/>
    </source>
</evidence>
<evidence type="ECO:0000256" key="5">
    <source>
        <dbReference type="PIRSR" id="PIRSR602403-1"/>
    </source>
</evidence>
<dbReference type="PRINTS" id="PR00385">
    <property type="entry name" value="P450"/>
</dbReference>
<sequence length="458" mass="49082">MLPEVGAYEADRPGYLAAGTARFGDVWQVVPKIHFLAGLDATRQVLRRTGQEFEVPRGTFALPRQARVEDAAVEAMRIRTLRHSRVGRNAATLARGAAGLADSWPTGAEADALPLLSAASARMATGYHFGPDADEVMFAEEELVELRTGLGHRYVHLPGWVPSPARLRVRRSQHRLAARIRSVVARRAGDVARRAGDDVRRAGDDARRAGAAPFGTPGGDVLDELIRACSASGVNPAVYLPFRLVTAMVAAREMVGPAAGWVLAALAEHPQWAERIAAEAVSVLPDPDDVDAGTLSRLVLADAFVRETLRLYPPNWLLPRTVALPVEIGGYDLLPGERVLVSPYLLHRDLRYFPDAASFDPGRWLDPGDGRRSGQAGGQAGGQGGGQGGGAYLPFGAGPRICPGASLASAELVLVTAFMARRHLIRRHALTPTTWGAYRPSGLRVLCRPRDLGRVAGC</sequence>
<proteinExistence type="inferred from homology"/>
<reference evidence="8 9" key="1">
    <citation type="submission" date="2018-10" db="EMBL/GenBank/DDBJ databases">
        <title>Isolation from soil.</title>
        <authorList>
            <person name="Hu J."/>
        </authorList>
    </citation>
    <scope>NUCLEOTIDE SEQUENCE [LARGE SCALE GENOMIC DNA]</scope>
    <source>
        <strain evidence="8 9">NEAU-Ht49</strain>
    </source>
</reference>
<dbReference type="GO" id="GO:0004497">
    <property type="term" value="F:monooxygenase activity"/>
    <property type="evidence" value="ECO:0007669"/>
    <property type="project" value="UniProtKB-KW"/>
</dbReference>
<organism evidence="8 9">
    <name type="scientific">Actinomadura harenae</name>
    <dbReference type="NCBI Taxonomy" id="2483351"/>
    <lineage>
        <taxon>Bacteria</taxon>
        <taxon>Bacillati</taxon>
        <taxon>Actinomycetota</taxon>
        <taxon>Actinomycetes</taxon>
        <taxon>Streptosporangiales</taxon>
        <taxon>Thermomonosporaceae</taxon>
        <taxon>Actinomadura</taxon>
    </lineage>
</organism>
<feature type="region of interest" description="Disordered" evidence="7">
    <location>
        <begin position="364"/>
        <end position="385"/>
    </location>
</feature>
<comment type="similarity">
    <text evidence="2 6">Belongs to the cytochrome P450 family.</text>
</comment>
<dbReference type="InterPro" id="IPR036396">
    <property type="entry name" value="Cyt_P450_sf"/>
</dbReference>
<comment type="caution">
    <text evidence="8">The sequence shown here is derived from an EMBL/GenBank/DDBJ whole genome shotgun (WGS) entry which is preliminary data.</text>
</comment>
<dbReference type="PRINTS" id="PR00465">
    <property type="entry name" value="EP450IV"/>
</dbReference>
<keyword evidence="6" id="KW-0560">Oxidoreductase</keyword>
<dbReference type="InterPro" id="IPR017972">
    <property type="entry name" value="Cyt_P450_CS"/>
</dbReference>
<dbReference type="InterPro" id="IPR050121">
    <property type="entry name" value="Cytochrome_P450_monoxygenase"/>
</dbReference>
<dbReference type="Gene3D" id="1.10.630.10">
    <property type="entry name" value="Cytochrome P450"/>
    <property type="match status" value="1"/>
</dbReference>
<dbReference type="GO" id="GO:0020037">
    <property type="term" value="F:heme binding"/>
    <property type="evidence" value="ECO:0007669"/>
    <property type="project" value="InterPro"/>
</dbReference>
<feature type="binding site" description="axial binding residue" evidence="5">
    <location>
        <position position="402"/>
    </location>
    <ligand>
        <name>heme</name>
        <dbReference type="ChEBI" id="CHEBI:30413"/>
    </ligand>
    <ligandPart>
        <name>Fe</name>
        <dbReference type="ChEBI" id="CHEBI:18248"/>
    </ligandPart>
</feature>
<evidence type="ECO:0000313" key="8">
    <source>
        <dbReference type="EMBL" id="RMI37586.1"/>
    </source>
</evidence>
<dbReference type="AlphaFoldDB" id="A0A3M2LKD9"/>
<evidence type="ECO:0000313" key="9">
    <source>
        <dbReference type="Proteomes" id="UP000282674"/>
    </source>
</evidence>
<dbReference type="Proteomes" id="UP000282674">
    <property type="component" value="Unassembled WGS sequence"/>
</dbReference>
<name>A0A3M2LKD9_9ACTN</name>
<feature type="compositionally biased region" description="Gly residues" evidence="7">
    <location>
        <begin position="375"/>
        <end position="385"/>
    </location>
</feature>
<evidence type="ECO:0000256" key="1">
    <source>
        <dbReference type="ARBA" id="ARBA00001971"/>
    </source>
</evidence>
<evidence type="ECO:0000256" key="3">
    <source>
        <dbReference type="ARBA" id="ARBA00022723"/>
    </source>
</evidence>
<evidence type="ECO:0000256" key="6">
    <source>
        <dbReference type="RuleBase" id="RU000461"/>
    </source>
</evidence>
<dbReference type="InterPro" id="IPR002403">
    <property type="entry name" value="Cyt_P450_E_grp-IV"/>
</dbReference>
<dbReference type="SUPFAM" id="SSF48264">
    <property type="entry name" value="Cytochrome P450"/>
    <property type="match status" value="1"/>
</dbReference>
<dbReference type="EMBL" id="RFFG01000103">
    <property type="protein sequence ID" value="RMI37586.1"/>
    <property type="molecule type" value="Genomic_DNA"/>
</dbReference>
<evidence type="ECO:0000256" key="4">
    <source>
        <dbReference type="ARBA" id="ARBA00023004"/>
    </source>
</evidence>
<dbReference type="PROSITE" id="PS00086">
    <property type="entry name" value="CYTOCHROME_P450"/>
    <property type="match status" value="1"/>
</dbReference>
<dbReference type="GO" id="GO:0016705">
    <property type="term" value="F:oxidoreductase activity, acting on paired donors, with incorporation or reduction of molecular oxygen"/>
    <property type="evidence" value="ECO:0007669"/>
    <property type="project" value="InterPro"/>
</dbReference>
<dbReference type="PANTHER" id="PTHR24305:SF166">
    <property type="entry name" value="CYTOCHROME P450 12A4, MITOCHONDRIAL-RELATED"/>
    <property type="match status" value="1"/>
</dbReference>
<keyword evidence="3 5" id="KW-0479">Metal-binding</keyword>
<dbReference type="InterPro" id="IPR001128">
    <property type="entry name" value="Cyt_P450"/>
</dbReference>
<accession>A0A3M2LKD9</accession>
<dbReference type="GO" id="GO:0005506">
    <property type="term" value="F:iron ion binding"/>
    <property type="evidence" value="ECO:0007669"/>
    <property type="project" value="InterPro"/>
</dbReference>
<evidence type="ECO:0000256" key="2">
    <source>
        <dbReference type="ARBA" id="ARBA00010617"/>
    </source>
</evidence>
<keyword evidence="4 5" id="KW-0408">Iron</keyword>
<dbReference type="PANTHER" id="PTHR24305">
    <property type="entry name" value="CYTOCHROME P450"/>
    <property type="match status" value="1"/>
</dbReference>
<keyword evidence="6" id="KW-0503">Monooxygenase</keyword>
<gene>
    <name evidence="8" type="ORF">EBO15_35355</name>
</gene>
<comment type="cofactor">
    <cofactor evidence="1 5">
        <name>heme</name>
        <dbReference type="ChEBI" id="CHEBI:30413"/>
    </cofactor>
</comment>
<dbReference type="Pfam" id="PF00067">
    <property type="entry name" value="p450"/>
    <property type="match status" value="1"/>
</dbReference>
<keyword evidence="9" id="KW-1185">Reference proteome</keyword>
<protein>
    <submittedName>
        <fullName evidence="8">Cytochrome P450</fullName>
    </submittedName>
</protein>
<keyword evidence="5 6" id="KW-0349">Heme</keyword>